<feature type="transmembrane region" description="Helical" evidence="6">
    <location>
        <begin position="177"/>
        <end position="198"/>
    </location>
</feature>
<dbReference type="EMBL" id="JBHTEC010000001">
    <property type="protein sequence ID" value="MFD0282716.1"/>
    <property type="molecule type" value="Genomic_DNA"/>
</dbReference>
<feature type="transmembrane region" description="Helical" evidence="6">
    <location>
        <begin position="142"/>
        <end position="170"/>
    </location>
</feature>
<organism evidence="7 8">
    <name type="scientific">Streptomyces lutosisoli</name>
    <dbReference type="NCBI Taxonomy" id="2665721"/>
    <lineage>
        <taxon>Bacteria</taxon>
        <taxon>Bacillati</taxon>
        <taxon>Actinomycetota</taxon>
        <taxon>Actinomycetes</taxon>
        <taxon>Kitasatosporales</taxon>
        <taxon>Streptomycetaceae</taxon>
        <taxon>Streptomyces</taxon>
    </lineage>
</organism>
<dbReference type="RefSeq" id="WP_381258937.1">
    <property type="nucleotide sequence ID" value="NZ_JBHTBI010000028.1"/>
</dbReference>
<keyword evidence="4 6" id="KW-1133">Transmembrane helix</keyword>
<feature type="transmembrane region" description="Helical" evidence="6">
    <location>
        <begin position="204"/>
        <end position="227"/>
    </location>
</feature>
<feature type="transmembrane region" description="Helical" evidence="6">
    <location>
        <begin position="328"/>
        <end position="346"/>
    </location>
</feature>
<accession>A0ABW2VI30</accession>
<evidence type="ECO:0000256" key="6">
    <source>
        <dbReference type="SAM" id="Phobius"/>
    </source>
</evidence>
<dbReference type="PANTHER" id="PTHR30250:SF26">
    <property type="entry name" value="PSMA PROTEIN"/>
    <property type="match status" value="1"/>
</dbReference>
<dbReference type="PANTHER" id="PTHR30250">
    <property type="entry name" value="PST FAMILY PREDICTED COLANIC ACID TRANSPORTER"/>
    <property type="match status" value="1"/>
</dbReference>
<feature type="transmembrane region" description="Helical" evidence="6">
    <location>
        <begin position="29"/>
        <end position="54"/>
    </location>
</feature>
<feature type="transmembrane region" description="Helical" evidence="6">
    <location>
        <begin position="248"/>
        <end position="267"/>
    </location>
</feature>
<keyword evidence="2" id="KW-1003">Cell membrane</keyword>
<comment type="subcellular location">
    <subcellularLocation>
        <location evidence="1">Cell membrane</location>
        <topology evidence="1">Multi-pass membrane protein</topology>
    </subcellularLocation>
</comment>
<feature type="transmembrane region" description="Helical" evidence="6">
    <location>
        <begin position="108"/>
        <end position="130"/>
    </location>
</feature>
<name>A0ABW2VI30_9ACTN</name>
<gene>
    <name evidence="7" type="ORF">ACFQZP_13675</name>
</gene>
<feature type="transmembrane region" description="Helical" evidence="6">
    <location>
        <begin position="399"/>
        <end position="417"/>
    </location>
</feature>
<feature type="transmembrane region" description="Helical" evidence="6">
    <location>
        <begin position="366"/>
        <end position="387"/>
    </location>
</feature>
<evidence type="ECO:0000256" key="3">
    <source>
        <dbReference type="ARBA" id="ARBA00022692"/>
    </source>
</evidence>
<evidence type="ECO:0000256" key="5">
    <source>
        <dbReference type="ARBA" id="ARBA00023136"/>
    </source>
</evidence>
<dbReference type="Proteomes" id="UP001596957">
    <property type="component" value="Unassembled WGS sequence"/>
</dbReference>
<evidence type="ECO:0000313" key="7">
    <source>
        <dbReference type="EMBL" id="MFD0282716.1"/>
    </source>
</evidence>
<dbReference type="InterPro" id="IPR002797">
    <property type="entry name" value="Polysacc_synth"/>
</dbReference>
<comment type="caution">
    <text evidence="7">The sequence shown here is derived from an EMBL/GenBank/DDBJ whole genome shotgun (WGS) entry which is preliminary data.</text>
</comment>
<feature type="transmembrane region" description="Helical" evidence="6">
    <location>
        <begin position="287"/>
        <end position="307"/>
    </location>
</feature>
<evidence type="ECO:0000256" key="2">
    <source>
        <dbReference type="ARBA" id="ARBA00022475"/>
    </source>
</evidence>
<evidence type="ECO:0000256" key="1">
    <source>
        <dbReference type="ARBA" id="ARBA00004651"/>
    </source>
</evidence>
<evidence type="ECO:0000313" key="8">
    <source>
        <dbReference type="Proteomes" id="UP001596957"/>
    </source>
</evidence>
<feature type="transmembrane region" description="Helical" evidence="6">
    <location>
        <begin position="423"/>
        <end position="443"/>
    </location>
</feature>
<reference evidence="8" key="1">
    <citation type="journal article" date="2019" name="Int. J. Syst. Evol. Microbiol.">
        <title>The Global Catalogue of Microorganisms (GCM) 10K type strain sequencing project: providing services to taxonomists for standard genome sequencing and annotation.</title>
        <authorList>
            <consortium name="The Broad Institute Genomics Platform"/>
            <consortium name="The Broad Institute Genome Sequencing Center for Infectious Disease"/>
            <person name="Wu L."/>
            <person name="Ma J."/>
        </authorList>
    </citation>
    <scope>NUCLEOTIDE SEQUENCE [LARGE SCALE GENOMIC DNA]</scope>
    <source>
        <strain evidence="8">CGMCC 4.7198</strain>
    </source>
</reference>
<sequence length="446" mass="45245">MPSARQSAPLGKEADLGASLLLRASLPSLLAKAVALPVSGFAILYSGHIVVGALGVSDYALFALIVTLPALLPIGDLGVGAALIDAVEGSRGRPGDRERIERTIASGARVLTCTGMLITIGGLALVGTGAHTALLGTTSTPGAAACVAAAAAFIGCSVPLTLGSVALLAIRRAHVTVLLQAGGNVLALCLFLLLASLGAPAYCFVSAALFGQCAAGLAGLLIAGRALRMPLLRAVATSLRRGQAVTRIVHLTGPMTVITVAAAVTYGTDRLVLSHAANATAVAVYSAGAQLYAPASTLINAAVVPLWNLFVRQRRDSVRVPRAELARISFWFGVGALLLGVGLVTAGPSVTGWMTHGSAAASSGLMTAFAALLLVQAVVSPVGMWLTHPADLRFLAARCVLMAVVSLALSVPLAWTVGPVGPVIASLASHTVCVNIPCFRRVFRSV</sequence>
<keyword evidence="8" id="KW-1185">Reference proteome</keyword>
<dbReference type="Pfam" id="PF01943">
    <property type="entry name" value="Polysacc_synt"/>
    <property type="match status" value="1"/>
</dbReference>
<protein>
    <submittedName>
        <fullName evidence="7">Lipopolysaccharide biosynthesis protein</fullName>
    </submittedName>
</protein>
<dbReference type="InterPro" id="IPR050833">
    <property type="entry name" value="Poly_Biosynth_Transport"/>
</dbReference>
<keyword evidence="5 6" id="KW-0472">Membrane</keyword>
<feature type="transmembrane region" description="Helical" evidence="6">
    <location>
        <begin position="60"/>
        <end position="87"/>
    </location>
</feature>
<proteinExistence type="predicted"/>
<keyword evidence="3 6" id="KW-0812">Transmembrane</keyword>
<evidence type="ECO:0000256" key="4">
    <source>
        <dbReference type="ARBA" id="ARBA00022989"/>
    </source>
</evidence>